<dbReference type="AlphaFoldDB" id="A0AAW1NZ44"/>
<evidence type="ECO:0000313" key="2">
    <source>
        <dbReference type="Proteomes" id="UP001465755"/>
    </source>
</evidence>
<comment type="caution">
    <text evidence="1">The sequence shown here is derived from an EMBL/GenBank/DDBJ whole genome shotgun (WGS) entry which is preliminary data.</text>
</comment>
<dbReference type="SUPFAM" id="SSF56784">
    <property type="entry name" value="HAD-like"/>
    <property type="match status" value="1"/>
</dbReference>
<gene>
    <name evidence="1" type="ORF">WJX73_005837</name>
</gene>
<dbReference type="GO" id="GO:0008967">
    <property type="term" value="F:phosphoglycolate phosphatase activity"/>
    <property type="evidence" value="ECO:0007669"/>
    <property type="project" value="TreeGrafter"/>
</dbReference>
<dbReference type="GO" id="GO:0005829">
    <property type="term" value="C:cytosol"/>
    <property type="evidence" value="ECO:0007669"/>
    <property type="project" value="TreeGrafter"/>
</dbReference>
<dbReference type="InterPro" id="IPR023198">
    <property type="entry name" value="PGP-like_dom2"/>
</dbReference>
<sequence>MARANAVDSAGDKSSVWAFDFDGVICDSVGESSVSAWKAATKLWPDIFSSSDASARKEHILKDMEYVRPVVETGYENLVQIRCLLEGVSPDKILNDWHTVLPEYMQKWGVERAKLVELFGGTRDEWMASDLKGWLHMNRFYPNAPELLQHTIDQHETYIVTTKQARFTHSLLNEMAGVPFSQDRIYSTAETGQPKSAVLTMLQERHPDRQYHFVEDKLGTLDKVCKVAELDHWHLYLVDWGYNTEQERSTAGKNKRISVVNMERLQKAAELTA</sequence>
<dbReference type="PANTHER" id="PTHR43434">
    <property type="entry name" value="PHOSPHOGLYCOLATE PHOSPHATASE"/>
    <property type="match status" value="1"/>
</dbReference>
<name>A0AAW1NZ44_9CHLO</name>
<evidence type="ECO:0000313" key="1">
    <source>
        <dbReference type="EMBL" id="KAK9800246.1"/>
    </source>
</evidence>
<dbReference type="InterPro" id="IPR050155">
    <property type="entry name" value="HAD-like_hydrolase_sf"/>
</dbReference>
<keyword evidence="2" id="KW-1185">Reference proteome</keyword>
<protein>
    <submittedName>
        <fullName evidence="1">Uncharacterized protein</fullName>
    </submittedName>
</protein>
<proteinExistence type="predicted"/>
<accession>A0AAW1NZ44</accession>
<dbReference type="Gene3D" id="1.10.150.240">
    <property type="entry name" value="Putative phosphatase, domain 2"/>
    <property type="match status" value="1"/>
</dbReference>
<dbReference type="PANTHER" id="PTHR43434:SF21">
    <property type="entry name" value="SLL0295 PROTEIN"/>
    <property type="match status" value="1"/>
</dbReference>
<dbReference type="GO" id="GO:0006281">
    <property type="term" value="P:DNA repair"/>
    <property type="evidence" value="ECO:0007669"/>
    <property type="project" value="TreeGrafter"/>
</dbReference>
<dbReference type="Proteomes" id="UP001465755">
    <property type="component" value="Unassembled WGS sequence"/>
</dbReference>
<dbReference type="Gene3D" id="3.40.50.1000">
    <property type="entry name" value="HAD superfamily/HAD-like"/>
    <property type="match status" value="1"/>
</dbReference>
<dbReference type="InterPro" id="IPR023214">
    <property type="entry name" value="HAD_sf"/>
</dbReference>
<dbReference type="EMBL" id="JALJOQ010000084">
    <property type="protein sequence ID" value="KAK9800246.1"/>
    <property type="molecule type" value="Genomic_DNA"/>
</dbReference>
<organism evidence="1 2">
    <name type="scientific">Symbiochloris irregularis</name>
    <dbReference type="NCBI Taxonomy" id="706552"/>
    <lineage>
        <taxon>Eukaryota</taxon>
        <taxon>Viridiplantae</taxon>
        <taxon>Chlorophyta</taxon>
        <taxon>core chlorophytes</taxon>
        <taxon>Trebouxiophyceae</taxon>
        <taxon>Trebouxiales</taxon>
        <taxon>Trebouxiaceae</taxon>
        <taxon>Symbiochloris</taxon>
    </lineage>
</organism>
<dbReference type="InterPro" id="IPR036412">
    <property type="entry name" value="HAD-like_sf"/>
</dbReference>
<reference evidence="1 2" key="1">
    <citation type="journal article" date="2024" name="Nat. Commun.">
        <title>Phylogenomics reveals the evolutionary origins of lichenization in chlorophyte algae.</title>
        <authorList>
            <person name="Puginier C."/>
            <person name="Libourel C."/>
            <person name="Otte J."/>
            <person name="Skaloud P."/>
            <person name="Haon M."/>
            <person name="Grisel S."/>
            <person name="Petersen M."/>
            <person name="Berrin J.G."/>
            <person name="Delaux P.M."/>
            <person name="Dal Grande F."/>
            <person name="Keller J."/>
        </authorList>
    </citation>
    <scope>NUCLEOTIDE SEQUENCE [LARGE SCALE GENOMIC DNA]</scope>
    <source>
        <strain evidence="1 2">SAG 2036</strain>
    </source>
</reference>